<evidence type="ECO:0000256" key="3">
    <source>
        <dbReference type="ARBA" id="ARBA00022701"/>
    </source>
</evidence>
<evidence type="ECO:0000256" key="6">
    <source>
        <dbReference type="ARBA" id="ARBA00023212"/>
    </source>
</evidence>
<dbReference type="HAMAP" id="MF_03025">
    <property type="entry name" value="Katanin_p60_AL2"/>
    <property type="match status" value="1"/>
</dbReference>
<organism evidence="11 12">
    <name type="scientific">Pygocentrus nattereri</name>
    <name type="common">Red-bellied piranha</name>
    <dbReference type="NCBI Taxonomy" id="42514"/>
    <lineage>
        <taxon>Eukaryota</taxon>
        <taxon>Metazoa</taxon>
        <taxon>Chordata</taxon>
        <taxon>Craniata</taxon>
        <taxon>Vertebrata</taxon>
        <taxon>Euteleostomi</taxon>
        <taxon>Actinopterygii</taxon>
        <taxon>Neopterygii</taxon>
        <taxon>Teleostei</taxon>
        <taxon>Ostariophysi</taxon>
        <taxon>Characiformes</taxon>
        <taxon>Characoidei</taxon>
        <taxon>Pygocentrus</taxon>
    </lineage>
</organism>
<dbReference type="InterPro" id="IPR006594">
    <property type="entry name" value="LisH"/>
</dbReference>
<reference evidence="11" key="2">
    <citation type="submission" date="2025-08" db="UniProtKB">
        <authorList>
            <consortium name="Ensembl"/>
        </authorList>
    </citation>
    <scope>IDENTIFICATION</scope>
</reference>
<dbReference type="InterPro" id="IPR027417">
    <property type="entry name" value="P-loop_NTPase"/>
</dbReference>
<feature type="compositionally biased region" description="Basic and acidic residues" evidence="9">
    <location>
        <begin position="133"/>
        <end position="144"/>
    </location>
</feature>
<sequence>MRILKQQTQVQICDELRTETRRRNLLVLIYHHLMEEGYMDAATALEQDTNFGLRRFEICDNVDLDTILMEYESYYFIKFQKYPKLTKKLPEQGRCQYYTELCVLKGPYHRKLNSQTLPRIASIQRPQSRNSIRKPESKVAVKDSSKSNSVDYRCLIQDAVKGTSHDFASNSLSCNQDPSERLLKPVSAFYGMNHEMRELASVISRDIYLHNPNVHWDDIIGLEDAKRLVKEAVVYPIKYPQLFTGILSPWKGLLLYGPPGTGKTMLAKAVATECNTTFFNISASSIVSKWRGDSEKLVRVLFELARYHAPSTIFLDELESVMSQRGVGQGGEHEGSRRMKTELLVQMDGLARSNDLVFVLAASNLPWELDHAMLRRLEKRILVGLPSGPARKAMINHWLPPITNTGGVELRTELAYDILAQEMEGYSGSDIRLVCKEAAMRPVRKIFDALENHCEGQCDMPFIELETVTTADFLEVITHTKPSARNLTDRFSAWEKEYESV</sequence>
<keyword evidence="4 8" id="KW-0547">Nucleotide-binding</keyword>
<reference evidence="11 12" key="1">
    <citation type="submission" date="2020-10" db="EMBL/GenBank/DDBJ databases">
        <title>Pygocentrus nattereri (red-bellied piranha) genome, fPygNat1, primary haplotype.</title>
        <authorList>
            <person name="Myers G."/>
            <person name="Meyer A."/>
            <person name="Karagic N."/>
            <person name="Pippel M."/>
            <person name="Winkler S."/>
            <person name="Tracey A."/>
            <person name="Wood J."/>
            <person name="Formenti G."/>
            <person name="Howe K."/>
            <person name="Fedrigo O."/>
            <person name="Jarvis E.D."/>
        </authorList>
    </citation>
    <scope>NUCLEOTIDE SEQUENCE [LARGE SCALE GENOMIC DNA]</scope>
</reference>
<evidence type="ECO:0000259" key="10">
    <source>
        <dbReference type="SMART" id="SM00382"/>
    </source>
</evidence>
<dbReference type="Pfam" id="PF00004">
    <property type="entry name" value="AAA"/>
    <property type="match status" value="1"/>
</dbReference>
<evidence type="ECO:0000256" key="2">
    <source>
        <dbReference type="ARBA" id="ARBA00022490"/>
    </source>
</evidence>
<dbReference type="GO" id="GO:0005874">
    <property type="term" value="C:microtubule"/>
    <property type="evidence" value="ECO:0007669"/>
    <property type="project" value="UniProtKB-KW"/>
</dbReference>
<dbReference type="FunFam" id="1.10.8.60:FF:000048">
    <property type="entry name" value="Katanin p60 ATPase-containing subunit A-like 2"/>
    <property type="match status" value="1"/>
</dbReference>
<evidence type="ECO:0000256" key="5">
    <source>
        <dbReference type="ARBA" id="ARBA00022840"/>
    </source>
</evidence>
<dbReference type="SMART" id="SM00667">
    <property type="entry name" value="LisH"/>
    <property type="match status" value="1"/>
</dbReference>
<evidence type="ECO:0000313" key="12">
    <source>
        <dbReference type="Proteomes" id="UP001501920"/>
    </source>
</evidence>
<dbReference type="GO" id="GO:0005524">
    <property type="term" value="F:ATP binding"/>
    <property type="evidence" value="ECO:0007669"/>
    <property type="project" value="UniProtKB-KW"/>
</dbReference>
<comment type="catalytic activity">
    <reaction evidence="8">
        <text>n ATP + n H2O + a microtubule = n ADP + n phosphate + (n+1) alpha/beta tubulin heterodimers.</text>
        <dbReference type="EC" id="5.6.1.1"/>
    </reaction>
</comment>
<dbReference type="InterPro" id="IPR003593">
    <property type="entry name" value="AAA+_ATPase"/>
</dbReference>
<feature type="binding site" evidence="8">
    <location>
        <begin position="257"/>
        <end position="264"/>
    </location>
    <ligand>
        <name>ATP</name>
        <dbReference type="ChEBI" id="CHEBI:30616"/>
    </ligand>
</feature>
<dbReference type="InterPro" id="IPR027497">
    <property type="entry name" value="Katanin_p60_AL2"/>
</dbReference>
<keyword evidence="7 8" id="KW-0413">Isomerase</keyword>
<dbReference type="InterPro" id="IPR003959">
    <property type="entry name" value="ATPase_AAA_core"/>
</dbReference>
<dbReference type="SMART" id="SM00382">
    <property type="entry name" value="AAA"/>
    <property type="match status" value="1"/>
</dbReference>
<evidence type="ECO:0000256" key="4">
    <source>
        <dbReference type="ARBA" id="ARBA00022741"/>
    </source>
</evidence>
<dbReference type="GO" id="GO:0008568">
    <property type="term" value="F:microtubule severing ATPase activity"/>
    <property type="evidence" value="ECO:0007669"/>
    <property type="project" value="UniProtKB-EC"/>
</dbReference>
<dbReference type="GO" id="GO:0005737">
    <property type="term" value="C:cytoplasm"/>
    <property type="evidence" value="ECO:0007669"/>
    <property type="project" value="UniProtKB-SubCell"/>
</dbReference>
<dbReference type="GO" id="GO:0016887">
    <property type="term" value="F:ATP hydrolysis activity"/>
    <property type="evidence" value="ECO:0007669"/>
    <property type="project" value="InterPro"/>
</dbReference>
<gene>
    <name evidence="8 11" type="primary">KATNAL2</name>
</gene>
<comment type="similarity">
    <text evidence="8">Belongs to the AAA ATPase family. Katanin p60 subunit A1 subfamily. A-like 2 sub-subfamily.</text>
</comment>
<accession>A0A3B4DBF1</accession>
<dbReference type="GeneTree" id="ENSGT00940000157302"/>
<keyword evidence="5 8" id="KW-0067">ATP-binding</keyword>
<keyword evidence="2 8" id="KW-0963">Cytoplasm</keyword>
<dbReference type="CDD" id="cd19509">
    <property type="entry name" value="RecA-like_VPS4-like"/>
    <property type="match status" value="1"/>
</dbReference>
<dbReference type="GO" id="GO:0051013">
    <property type="term" value="P:microtubule severing"/>
    <property type="evidence" value="ECO:0007669"/>
    <property type="project" value="UniProtKB-UniRule"/>
</dbReference>
<protein>
    <recommendedName>
        <fullName evidence="8">Katanin p60 ATPase-containing subunit A-like 2</fullName>
        <shortName evidence="8">Katanin p60 subunit A-like 2</shortName>
        <ecNumber evidence="8">5.6.1.1</ecNumber>
    </recommendedName>
    <alternativeName>
        <fullName evidence="8">p60 katanin-like 2</fullName>
    </alternativeName>
</protein>
<comment type="subcellular location">
    <subcellularLocation>
        <location evidence="1 8">Cytoplasm</location>
        <location evidence="1 8">Cytoskeleton</location>
        <location evidence="1 8">Spindle pole</location>
    </subcellularLocation>
    <subcellularLocation>
        <location evidence="8">Cytoplasm</location>
        <location evidence="8">Cytoskeleton</location>
    </subcellularLocation>
    <subcellularLocation>
        <location evidence="8">Cytoplasm</location>
    </subcellularLocation>
    <subcellularLocation>
        <location evidence="8">Cytoplasm</location>
        <location evidence="8">Cytoskeleton</location>
        <location evidence="8">Spindle</location>
    </subcellularLocation>
    <text evidence="8">Localizes within the cytoplasm, partially overlapping with microtubules in interphase and to the mitotic spindle and spindle poles during mitosis.</text>
</comment>
<evidence type="ECO:0000256" key="9">
    <source>
        <dbReference type="SAM" id="MobiDB-lite"/>
    </source>
</evidence>
<reference evidence="11" key="3">
    <citation type="submission" date="2025-09" db="UniProtKB">
        <authorList>
            <consortium name="Ensembl"/>
        </authorList>
    </citation>
    <scope>IDENTIFICATION</scope>
</reference>
<dbReference type="EC" id="5.6.1.1" evidence="8"/>
<keyword evidence="6 8" id="KW-0206">Cytoskeleton</keyword>
<keyword evidence="12" id="KW-1185">Reference proteome</keyword>
<proteinExistence type="inferred from homology"/>
<evidence type="ECO:0000256" key="8">
    <source>
        <dbReference type="HAMAP-Rule" id="MF_03025"/>
    </source>
</evidence>
<dbReference type="Pfam" id="PF17862">
    <property type="entry name" value="AAA_lid_3"/>
    <property type="match status" value="1"/>
</dbReference>
<evidence type="ECO:0000256" key="1">
    <source>
        <dbReference type="ARBA" id="ARBA00004647"/>
    </source>
</evidence>
<dbReference type="FunFam" id="3.40.50.300:FF:000434">
    <property type="entry name" value="Katanin p60 ATPase-containing subunit A-like 2"/>
    <property type="match status" value="1"/>
</dbReference>
<keyword evidence="3 8" id="KW-0493">Microtubule</keyword>
<dbReference type="PROSITE" id="PS50896">
    <property type="entry name" value="LISH"/>
    <property type="match status" value="1"/>
</dbReference>
<dbReference type="Proteomes" id="UP001501920">
    <property type="component" value="Chromosome 18"/>
</dbReference>
<comment type="function">
    <text evidence="8">Severs microtubules in vitro in an ATP-dependent manner. This activity may promote rapid reorganization of cellular microtubule arrays.</text>
</comment>
<dbReference type="PANTHER" id="PTHR23074">
    <property type="entry name" value="AAA DOMAIN-CONTAINING"/>
    <property type="match status" value="1"/>
</dbReference>
<dbReference type="AlphaFoldDB" id="A0A3B4DBF1"/>
<evidence type="ECO:0000313" key="11">
    <source>
        <dbReference type="Ensembl" id="ENSPNAP00000020411.2"/>
    </source>
</evidence>
<dbReference type="GO" id="GO:0000922">
    <property type="term" value="C:spindle pole"/>
    <property type="evidence" value="ECO:0007669"/>
    <property type="project" value="UniProtKB-SubCell"/>
</dbReference>
<dbReference type="InterPro" id="IPR041569">
    <property type="entry name" value="AAA_lid_3"/>
</dbReference>
<dbReference type="GO" id="GO:0008017">
    <property type="term" value="F:microtubule binding"/>
    <property type="evidence" value="ECO:0007669"/>
    <property type="project" value="UniProtKB-UniRule"/>
</dbReference>
<dbReference type="Gene3D" id="1.10.8.60">
    <property type="match status" value="1"/>
</dbReference>
<name>A0A3B4DBF1_PYGNA</name>
<feature type="region of interest" description="Disordered" evidence="9">
    <location>
        <begin position="123"/>
        <end position="144"/>
    </location>
</feature>
<dbReference type="InterPro" id="IPR050304">
    <property type="entry name" value="MT-severing_AAA_ATPase"/>
</dbReference>
<dbReference type="Ensembl" id="ENSPNAT00000040011.2">
    <property type="protein sequence ID" value="ENSPNAP00000020411.2"/>
    <property type="gene ID" value="ENSPNAG00000027423.2"/>
</dbReference>
<feature type="domain" description="AAA+ ATPase" evidence="10">
    <location>
        <begin position="249"/>
        <end position="387"/>
    </location>
</feature>
<dbReference type="PANTHER" id="PTHR23074:SF78">
    <property type="entry name" value="KATANIN P60 ATPASE-CONTAINING SUBUNIT A-LIKE 2"/>
    <property type="match status" value="1"/>
</dbReference>
<dbReference type="Gene3D" id="3.40.50.300">
    <property type="entry name" value="P-loop containing nucleotide triphosphate hydrolases"/>
    <property type="match status" value="1"/>
</dbReference>
<dbReference type="Pfam" id="PF08513">
    <property type="entry name" value="LisH"/>
    <property type="match status" value="1"/>
</dbReference>
<dbReference type="SUPFAM" id="SSF52540">
    <property type="entry name" value="P-loop containing nucleoside triphosphate hydrolases"/>
    <property type="match status" value="1"/>
</dbReference>
<evidence type="ECO:0000256" key="7">
    <source>
        <dbReference type="ARBA" id="ARBA00023235"/>
    </source>
</evidence>